<organism evidence="1">
    <name type="scientific">Eremomyces bilateralis CBS 781.70</name>
    <dbReference type="NCBI Taxonomy" id="1392243"/>
    <lineage>
        <taxon>Eukaryota</taxon>
        <taxon>Fungi</taxon>
        <taxon>Dikarya</taxon>
        <taxon>Ascomycota</taxon>
        <taxon>Pezizomycotina</taxon>
        <taxon>Dothideomycetes</taxon>
        <taxon>Dothideomycetes incertae sedis</taxon>
        <taxon>Eremomycetales</taxon>
        <taxon>Eremomycetaceae</taxon>
        <taxon>Eremomyces</taxon>
    </lineage>
</organism>
<reference evidence="3" key="2">
    <citation type="submission" date="2020-04" db="EMBL/GenBank/DDBJ databases">
        <authorList>
            <consortium name="NCBI Genome Project"/>
        </authorList>
    </citation>
    <scope>NUCLEOTIDE SEQUENCE</scope>
    <source>
        <strain evidence="3">CBS 781.70</strain>
    </source>
</reference>
<proteinExistence type="predicted"/>
<dbReference type="OrthoDB" id="4357141at2759"/>
<reference evidence="3" key="3">
    <citation type="submission" date="2025-04" db="UniProtKB">
        <authorList>
            <consortium name="RefSeq"/>
        </authorList>
    </citation>
    <scope>IDENTIFICATION</scope>
    <source>
        <strain evidence="3">CBS 781.70</strain>
    </source>
</reference>
<dbReference type="RefSeq" id="XP_033534298.1">
    <property type="nucleotide sequence ID" value="XM_033676394.1"/>
</dbReference>
<evidence type="ECO:0000313" key="2">
    <source>
        <dbReference type="Proteomes" id="UP000504638"/>
    </source>
</evidence>
<gene>
    <name evidence="1 3" type="ORF">P152DRAFT_397076</name>
</gene>
<keyword evidence="2" id="KW-1185">Reference proteome</keyword>
<dbReference type="EMBL" id="ML975157">
    <property type="protein sequence ID" value="KAF1812667.1"/>
    <property type="molecule type" value="Genomic_DNA"/>
</dbReference>
<dbReference type="GeneID" id="54416964"/>
<name>A0A6G1G3H9_9PEZI</name>
<feature type="non-terminal residue" evidence="1">
    <location>
        <position position="1"/>
    </location>
</feature>
<dbReference type="AlphaFoldDB" id="A0A6G1G3H9"/>
<protein>
    <submittedName>
        <fullName evidence="1 3">Uncharacterized protein</fullName>
    </submittedName>
</protein>
<accession>A0A6G1G3H9</accession>
<evidence type="ECO:0000313" key="3">
    <source>
        <dbReference type="RefSeq" id="XP_033534298.1"/>
    </source>
</evidence>
<sequence length="126" mass="14136">TPVILEGLTLLQSRIEDDAQLLDNPSKQRLQKLANVSVKTFSECALLLYENRTLFKQNNESNRRQSTLLMVGGEPKVMGYEDIVEARAKRDANEAIAVKGRGDLKRKGTVSVSKYAKKTEKRSGNR</sequence>
<evidence type="ECO:0000313" key="1">
    <source>
        <dbReference type="EMBL" id="KAF1812667.1"/>
    </source>
</evidence>
<dbReference type="Proteomes" id="UP000504638">
    <property type="component" value="Unplaced"/>
</dbReference>
<reference evidence="1 3" key="1">
    <citation type="submission" date="2020-01" db="EMBL/GenBank/DDBJ databases">
        <authorList>
            <consortium name="DOE Joint Genome Institute"/>
            <person name="Haridas S."/>
            <person name="Albert R."/>
            <person name="Binder M."/>
            <person name="Bloem J."/>
            <person name="Labutti K."/>
            <person name="Salamov A."/>
            <person name="Andreopoulos B."/>
            <person name="Baker S.E."/>
            <person name="Barry K."/>
            <person name="Bills G."/>
            <person name="Bluhm B.H."/>
            <person name="Cannon C."/>
            <person name="Castanera R."/>
            <person name="Culley D.E."/>
            <person name="Daum C."/>
            <person name="Ezra D."/>
            <person name="Gonzalez J.B."/>
            <person name="Henrissat B."/>
            <person name="Kuo A."/>
            <person name="Liang C."/>
            <person name="Lipzen A."/>
            <person name="Lutzoni F."/>
            <person name="Magnuson J."/>
            <person name="Mondo S."/>
            <person name="Nolan M."/>
            <person name="Ohm R."/>
            <person name="Pangilinan J."/>
            <person name="Park H.-J."/>
            <person name="Ramirez L."/>
            <person name="Alfaro M."/>
            <person name="Sun H."/>
            <person name="Tritt A."/>
            <person name="Yoshinaga Y."/>
            <person name="Zwiers L.-H."/>
            <person name="Turgeon B.G."/>
            <person name="Goodwin S.B."/>
            <person name="Spatafora J.W."/>
            <person name="Crous P.W."/>
            <person name="Grigoriev I.V."/>
        </authorList>
    </citation>
    <scope>NUCLEOTIDE SEQUENCE</scope>
    <source>
        <strain evidence="1 3">CBS 781.70</strain>
    </source>
</reference>